<dbReference type="EMBL" id="CP000685">
    <property type="protein sequence ID" value="ABQ06050.1"/>
    <property type="molecule type" value="Genomic_DNA"/>
</dbReference>
<dbReference type="InterPro" id="IPR019065">
    <property type="entry name" value="RE_NgoFVII_N"/>
</dbReference>
<gene>
    <name evidence="2" type="ordered locus">Fjoh_3029</name>
</gene>
<dbReference type="Proteomes" id="UP000006694">
    <property type="component" value="Chromosome"/>
</dbReference>
<dbReference type="AlphaFoldDB" id="A5FFG9"/>
<protein>
    <recommendedName>
        <fullName evidence="1">Restriction endonuclease type II NgoFVII N-terminal domain-containing protein</fullName>
    </recommendedName>
</protein>
<dbReference type="GeneID" id="31765941"/>
<dbReference type="STRING" id="376686.Fjoh_3029"/>
<accession>A5FFG9</accession>
<evidence type="ECO:0000313" key="2">
    <source>
        <dbReference type="EMBL" id="ABQ06050.1"/>
    </source>
</evidence>
<name>A5FFG9_FLAJ1</name>
<sequence>MIINNLTRQNHLHHVKQIFQGAKNVFIISPYITKNIALLDFAEFNSLEKVTVVTTLKPFDKDQYSKINYFKELYNIFNSRNIEFEILIDNFLHGKIFIGENTDGSAKAIITSANFTDRGLRINNEWGILIEDAVEIRKVKNGIIDKIKFKSFNEQKIDACLEKINDTPEPKGDINPIKLNLSLLFESRENYLQIETSATFWLKPIGVSHDTIPLSEKFDEVDSNLHFSKLKPRGVRRGDILICYAVGHLNILSIYRVNSGLENTGNENDRWPYYFVGENLTPNYGREWAQQHITVTNQKNFFLQNTALDITPSGKNSFGSLMRGADKLKLTKEFGNFLLDKILKIDSDLEKL</sequence>
<dbReference type="Pfam" id="PF09565">
    <property type="entry name" value="RE_NgoFVII"/>
    <property type="match status" value="1"/>
</dbReference>
<dbReference type="InterPro" id="IPR059166">
    <property type="entry name" value="PLD-like_cat"/>
</dbReference>
<dbReference type="KEGG" id="fjo:Fjoh_3029"/>
<keyword evidence="3" id="KW-1185">Reference proteome</keyword>
<dbReference type="HOGENOM" id="CLU_786983_0_0_10"/>
<organism evidence="2 3">
    <name type="scientific">Flavobacterium johnsoniae (strain ATCC 17061 / DSM 2064 / JCM 8514 / BCRC 14874 / CCUG 350202 / NBRC 14942 / NCIMB 11054 / UW101)</name>
    <name type="common">Cytophaga johnsonae</name>
    <dbReference type="NCBI Taxonomy" id="376686"/>
    <lineage>
        <taxon>Bacteria</taxon>
        <taxon>Pseudomonadati</taxon>
        <taxon>Bacteroidota</taxon>
        <taxon>Flavobacteriia</taxon>
        <taxon>Flavobacteriales</taxon>
        <taxon>Flavobacteriaceae</taxon>
        <taxon>Flavobacterium</taxon>
    </lineage>
</organism>
<dbReference type="SUPFAM" id="SSF56024">
    <property type="entry name" value="Phospholipase D/nuclease"/>
    <property type="match status" value="1"/>
</dbReference>
<evidence type="ECO:0000313" key="3">
    <source>
        <dbReference type="Proteomes" id="UP000006694"/>
    </source>
</evidence>
<dbReference type="Gene3D" id="3.30.870.10">
    <property type="entry name" value="Endonuclease Chain A"/>
    <property type="match status" value="1"/>
</dbReference>
<dbReference type="CDD" id="cd09176">
    <property type="entry name" value="PLDc_unchar6"/>
    <property type="match status" value="1"/>
</dbReference>
<dbReference type="RefSeq" id="WP_012025065.1">
    <property type="nucleotide sequence ID" value="NC_009441.1"/>
</dbReference>
<reference evidence="2 3" key="1">
    <citation type="journal article" date="2009" name="Appl. Environ. Microbiol.">
        <title>Novel features of the polysaccharide-digesting gliding bacterium Flavobacterium johnsoniae as revealed by genome sequence analysis.</title>
        <authorList>
            <person name="McBride M.J."/>
            <person name="Xie G."/>
            <person name="Martens E.C."/>
            <person name="Lapidus A."/>
            <person name="Henrissat B."/>
            <person name="Rhodes R.G."/>
            <person name="Goltsman E."/>
            <person name="Wang W."/>
            <person name="Xu J."/>
            <person name="Hunnicutt D.W."/>
            <person name="Staroscik A.M."/>
            <person name="Hoover T.R."/>
            <person name="Cheng Y.Q."/>
            <person name="Stein J.L."/>
        </authorList>
    </citation>
    <scope>NUCLEOTIDE SEQUENCE [LARGE SCALE GENOMIC DNA]</scope>
    <source>
        <strain evidence="3">ATCC 17061 / DSM 2064 / JCM 8514 / BCRC 14874 / CCUG 350202 / NBRC 14942 / NCIMB 11054 / UW101</strain>
    </source>
</reference>
<evidence type="ECO:0000259" key="1">
    <source>
        <dbReference type="Pfam" id="PF09565"/>
    </source>
</evidence>
<dbReference type="OrthoDB" id="2557728at2"/>
<proteinExistence type="predicted"/>
<feature type="domain" description="Restriction endonuclease type II NgoFVII N-terminal" evidence="1">
    <location>
        <begin position="15"/>
        <end position="151"/>
    </location>
</feature>
<dbReference type="eggNOG" id="COG1502">
    <property type="taxonomic scope" value="Bacteria"/>
</dbReference>